<reference evidence="2" key="1">
    <citation type="submission" date="2020-03" db="EMBL/GenBank/DDBJ databases">
        <title>The deep terrestrial virosphere.</title>
        <authorList>
            <person name="Holmfeldt K."/>
            <person name="Nilsson E."/>
            <person name="Simone D."/>
            <person name="Lopez-Fernandez M."/>
            <person name="Wu X."/>
            <person name="de Brujin I."/>
            <person name="Lundin D."/>
            <person name="Andersson A."/>
            <person name="Bertilsson S."/>
            <person name="Dopson M."/>
        </authorList>
    </citation>
    <scope>NUCLEOTIDE SEQUENCE</scope>
    <source>
        <strain evidence="2">MM415B03693</strain>
    </source>
</reference>
<proteinExistence type="predicted"/>
<organism evidence="2">
    <name type="scientific">viral metagenome</name>
    <dbReference type="NCBI Taxonomy" id="1070528"/>
    <lineage>
        <taxon>unclassified sequences</taxon>
        <taxon>metagenomes</taxon>
        <taxon>organismal metagenomes</taxon>
    </lineage>
</organism>
<dbReference type="EMBL" id="MT143275">
    <property type="protein sequence ID" value="QJA94957.1"/>
    <property type="molecule type" value="Genomic_DNA"/>
</dbReference>
<feature type="region of interest" description="Disordered" evidence="1">
    <location>
        <begin position="1"/>
        <end position="20"/>
    </location>
</feature>
<name>A0A6M3LI28_9ZZZZ</name>
<evidence type="ECO:0000256" key="1">
    <source>
        <dbReference type="SAM" id="MobiDB-lite"/>
    </source>
</evidence>
<dbReference type="AlphaFoldDB" id="A0A6M3LI28"/>
<evidence type="ECO:0000313" key="2">
    <source>
        <dbReference type="EMBL" id="QJA94957.1"/>
    </source>
</evidence>
<gene>
    <name evidence="2" type="ORF">MM415B03693_0003</name>
</gene>
<protein>
    <submittedName>
        <fullName evidence="2">Uncharacterized protein</fullName>
    </submittedName>
</protein>
<sequence>MKRIIKLPPNPKPIKTDKHTLIDPDDLTRRWDIAIKGNRIIKMEEKH</sequence>
<accession>A0A6M3LI28</accession>